<name>A0ABR0MKA0_GOSAR</name>
<dbReference type="SUPFAM" id="SSF54160">
    <property type="entry name" value="Chromo domain-like"/>
    <property type="match status" value="1"/>
</dbReference>
<gene>
    <name evidence="3" type="ORF">PVK06_042128</name>
</gene>
<dbReference type="PANTHER" id="PTHR46148:SF52">
    <property type="entry name" value="OS04G0603800 PROTEIN"/>
    <property type="match status" value="1"/>
</dbReference>
<dbReference type="InterPro" id="IPR023780">
    <property type="entry name" value="Chromo_domain"/>
</dbReference>
<evidence type="ECO:0000313" key="3">
    <source>
        <dbReference type="EMBL" id="KAK5774273.1"/>
    </source>
</evidence>
<evidence type="ECO:0008006" key="5">
    <source>
        <dbReference type="Google" id="ProtNLM"/>
    </source>
</evidence>
<evidence type="ECO:0000259" key="2">
    <source>
        <dbReference type="Pfam" id="PF24626"/>
    </source>
</evidence>
<dbReference type="Pfam" id="PF00385">
    <property type="entry name" value="Chromo"/>
    <property type="match status" value="1"/>
</dbReference>
<feature type="domain" description="Chromo" evidence="1">
    <location>
        <begin position="175"/>
        <end position="218"/>
    </location>
</feature>
<evidence type="ECO:0000259" key="1">
    <source>
        <dbReference type="Pfam" id="PF00385"/>
    </source>
</evidence>
<organism evidence="3 4">
    <name type="scientific">Gossypium arboreum</name>
    <name type="common">Tree cotton</name>
    <name type="synonym">Gossypium nanking</name>
    <dbReference type="NCBI Taxonomy" id="29729"/>
    <lineage>
        <taxon>Eukaryota</taxon>
        <taxon>Viridiplantae</taxon>
        <taxon>Streptophyta</taxon>
        <taxon>Embryophyta</taxon>
        <taxon>Tracheophyta</taxon>
        <taxon>Spermatophyta</taxon>
        <taxon>Magnoliopsida</taxon>
        <taxon>eudicotyledons</taxon>
        <taxon>Gunneridae</taxon>
        <taxon>Pentapetalae</taxon>
        <taxon>rosids</taxon>
        <taxon>malvids</taxon>
        <taxon>Malvales</taxon>
        <taxon>Malvaceae</taxon>
        <taxon>Malvoideae</taxon>
        <taxon>Gossypium</taxon>
    </lineage>
</organism>
<dbReference type="InterPro" id="IPR012337">
    <property type="entry name" value="RNaseH-like_sf"/>
</dbReference>
<dbReference type="Gene3D" id="3.30.420.10">
    <property type="entry name" value="Ribonuclease H-like superfamily/Ribonuclease H"/>
    <property type="match status" value="1"/>
</dbReference>
<dbReference type="InterPro" id="IPR056924">
    <property type="entry name" value="SH3_Tf2-1"/>
</dbReference>
<dbReference type="EMBL" id="JARKNE010000012">
    <property type="protein sequence ID" value="KAK5774273.1"/>
    <property type="molecule type" value="Genomic_DNA"/>
</dbReference>
<dbReference type="InterPro" id="IPR036397">
    <property type="entry name" value="RNaseH_sf"/>
</dbReference>
<proteinExistence type="predicted"/>
<keyword evidence="4" id="KW-1185">Reference proteome</keyword>
<protein>
    <recommendedName>
        <fullName evidence="5">Chromo domain-containing protein</fullName>
    </recommendedName>
</protein>
<reference evidence="3 4" key="1">
    <citation type="submission" date="2023-03" db="EMBL/GenBank/DDBJ databases">
        <title>WGS of Gossypium arboreum.</title>
        <authorList>
            <person name="Yu D."/>
        </authorList>
    </citation>
    <scope>NUCLEOTIDE SEQUENCE [LARGE SCALE GENOMIC DNA]</scope>
    <source>
        <tissue evidence="3">Leaf</tissue>
    </source>
</reference>
<dbReference type="Proteomes" id="UP001358586">
    <property type="component" value="Chromosome 12"/>
</dbReference>
<dbReference type="InterPro" id="IPR016197">
    <property type="entry name" value="Chromo-like_dom_sf"/>
</dbReference>
<evidence type="ECO:0000313" key="4">
    <source>
        <dbReference type="Proteomes" id="UP001358586"/>
    </source>
</evidence>
<dbReference type="Pfam" id="PF24626">
    <property type="entry name" value="SH3_Tf2-1"/>
    <property type="match status" value="1"/>
</dbReference>
<accession>A0ABR0MKA0</accession>
<dbReference type="PANTHER" id="PTHR46148">
    <property type="entry name" value="CHROMO DOMAIN-CONTAINING PROTEIN"/>
    <property type="match status" value="1"/>
</dbReference>
<feature type="domain" description="Tf2-1-like SH3-like" evidence="2">
    <location>
        <begin position="98"/>
        <end position="161"/>
    </location>
</feature>
<comment type="caution">
    <text evidence="3">The sequence shown here is derived from an EMBL/GenBank/DDBJ whole genome shotgun (WGS) entry which is preliminary data.</text>
</comment>
<sequence length="221" mass="25555">MTGEKPTAWASWLSLAEWWYNTTYHSAIQTTPYEALYGQDPPLHLPYLAGASPVASVDRTLQHREVLRQVLKFHLTRAQDRMKQMADKHRSEREFQVGDLVYLKLQPYRQHSLRKFKNQKLSPRYFGPFPVEARVGPVAYKLSLPPTARIHSTFHVSQLKKPVGSDGALLKTPIRILDRRMVKQGNHAAVEVLVEWGDTFLEDATWENLHDLQQRFPAFDP</sequence>
<dbReference type="SUPFAM" id="SSF53098">
    <property type="entry name" value="Ribonuclease H-like"/>
    <property type="match status" value="1"/>
</dbReference>